<comment type="caution">
    <text evidence="1">The sequence shown here is derived from an EMBL/GenBank/DDBJ whole genome shotgun (WGS) entry which is preliminary data.</text>
</comment>
<evidence type="ECO:0000313" key="2">
    <source>
        <dbReference type="Proteomes" id="UP000566819"/>
    </source>
</evidence>
<evidence type="ECO:0000313" key="1">
    <source>
        <dbReference type="EMBL" id="KAF4633174.1"/>
    </source>
</evidence>
<dbReference type="InterPro" id="IPR025633">
    <property type="entry name" value="DUF4291"/>
</dbReference>
<name>A0A8H4RQM5_9HELO</name>
<accession>A0A8H4RQM5</accession>
<dbReference type="PANTHER" id="PTHR38567:SF1">
    <property type="entry name" value="DUF4291 DOMAIN-CONTAINING PROTEIN"/>
    <property type="match status" value="1"/>
</dbReference>
<evidence type="ECO:0008006" key="3">
    <source>
        <dbReference type="Google" id="ProtNLM"/>
    </source>
</evidence>
<proteinExistence type="predicted"/>
<gene>
    <name evidence="1" type="ORF">G7Y89_g4953</name>
</gene>
<dbReference type="AlphaFoldDB" id="A0A8H4RQM5"/>
<keyword evidence="2" id="KW-1185">Reference proteome</keyword>
<dbReference type="OrthoDB" id="413653at2759"/>
<protein>
    <recommendedName>
        <fullName evidence="3">ATP-dependent RNA helicase DHX8</fullName>
    </recommendedName>
</protein>
<reference evidence="1 2" key="1">
    <citation type="submission" date="2020-03" db="EMBL/GenBank/DDBJ databases">
        <title>Draft Genome Sequence of Cudoniella acicularis.</title>
        <authorList>
            <person name="Buettner E."/>
            <person name="Kellner H."/>
        </authorList>
    </citation>
    <scope>NUCLEOTIDE SEQUENCE [LARGE SCALE GENOMIC DNA]</scope>
    <source>
        <strain evidence="1 2">DSM 108380</strain>
    </source>
</reference>
<sequence>MATIDRSATPIPYRQIRAYYDDKTITVYQAYSESIATAAVASQNLTASPDFSYDRMTWIKPSWCWMLYRSGYSLKDSRQSRILALKMTHENFLNLLRQAAVCRNEALTNEEKARKVRVQWDPERSPRLGALGYRSIQIGIGRGLSGKWAEEWVEGIEDVTERALRFKEVVEGDREVGVEDLVERGLMPVERVYEVPKELRELLGMGEGMERD</sequence>
<dbReference type="Proteomes" id="UP000566819">
    <property type="component" value="Unassembled WGS sequence"/>
</dbReference>
<organism evidence="1 2">
    <name type="scientific">Cudoniella acicularis</name>
    <dbReference type="NCBI Taxonomy" id="354080"/>
    <lineage>
        <taxon>Eukaryota</taxon>
        <taxon>Fungi</taxon>
        <taxon>Dikarya</taxon>
        <taxon>Ascomycota</taxon>
        <taxon>Pezizomycotina</taxon>
        <taxon>Leotiomycetes</taxon>
        <taxon>Helotiales</taxon>
        <taxon>Tricladiaceae</taxon>
        <taxon>Cudoniella</taxon>
    </lineage>
</organism>
<dbReference type="PANTHER" id="PTHR38567">
    <property type="entry name" value="DUF4291 DOMAIN-CONTAINING PROTEIN"/>
    <property type="match status" value="1"/>
</dbReference>
<dbReference type="EMBL" id="JAAMPI010000282">
    <property type="protein sequence ID" value="KAF4633174.1"/>
    <property type="molecule type" value="Genomic_DNA"/>
</dbReference>
<dbReference type="Pfam" id="PF14124">
    <property type="entry name" value="DUF4291"/>
    <property type="match status" value="1"/>
</dbReference>